<evidence type="ECO:0000313" key="6">
    <source>
        <dbReference type="EMBL" id="OAY73386.1"/>
    </source>
</evidence>
<feature type="chain" id="PRO_5008285741" evidence="4">
    <location>
        <begin position="18"/>
        <end position="654"/>
    </location>
</feature>
<feature type="compositionally biased region" description="Low complexity" evidence="3">
    <location>
        <begin position="515"/>
        <end position="526"/>
    </location>
</feature>
<dbReference type="CDD" id="cd12372">
    <property type="entry name" value="RRM_CFIm68_CFIm59"/>
    <property type="match status" value="1"/>
</dbReference>
<dbReference type="GO" id="GO:0003723">
    <property type="term" value="F:RNA binding"/>
    <property type="evidence" value="ECO:0007669"/>
    <property type="project" value="UniProtKB-UniRule"/>
</dbReference>
<dbReference type="EMBL" id="LSRQ01002725">
    <property type="protein sequence ID" value="OAY73386.1"/>
    <property type="molecule type" value="Genomic_DNA"/>
</dbReference>
<evidence type="ECO:0000259" key="5">
    <source>
        <dbReference type="PROSITE" id="PS50102"/>
    </source>
</evidence>
<evidence type="ECO:0000256" key="2">
    <source>
        <dbReference type="PROSITE-ProRule" id="PRU00176"/>
    </source>
</evidence>
<dbReference type="Proteomes" id="UP000092600">
    <property type="component" value="Unassembled WGS sequence"/>
</dbReference>
<feature type="domain" description="RRM" evidence="5">
    <location>
        <begin position="252"/>
        <end position="330"/>
    </location>
</feature>
<evidence type="ECO:0000313" key="7">
    <source>
        <dbReference type="Proteomes" id="UP000092600"/>
    </source>
</evidence>
<feature type="compositionally biased region" description="Basic and acidic residues" evidence="3">
    <location>
        <begin position="550"/>
        <end position="611"/>
    </location>
</feature>
<evidence type="ECO:0000256" key="4">
    <source>
        <dbReference type="SAM" id="SignalP"/>
    </source>
</evidence>
<gene>
    <name evidence="6" type="ORF">ACMD2_21404</name>
</gene>
<protein>
    <submittedName>
        <fullName evidence="6">Cleavage and polyadenylation specificity factor subunit CG7185</fullName>
    </submittedName>
</protein>
<feature type="compositionally biased region" description="Gly residues" evidence="3">
    <location>
        <begin position="358"/>
        <end position="402"/>
    </location>
</feature>
<feature type="region of interest" description="Disordered" evidence="3">
    <location>
        <begin position="117"/>
        <end position="148"/>
    </location>
</feature>
<sequence length="654" mass="71170">MSLFFFFFFFFIPSSLFLHFSPTFRVELSVEGWIHYETGAAHKENSRGRVEHWMDPMTEEQLDYEEDDFGGNQRLRHHGGGGGGAIPALAEEDMMGDDDEFDDLYSDVNVGEGFMQTMKQKPEPPKPYGNGVEDKEVNSSYGQQETDQRPSVFLNLKGSAERGGDYPEEIPPKSNTVPEIAPKNSLVNAGTHSGIGMEAKFAAGPSVLPPESRNPPLMPPAQPPLPPPSDNHLAMNDSVRQEMSSMDNNGPTTLFVGELHWWTTDADLESILMQFGRVKEIKFFDERASGKSKGYCQVEFYEAAVAAACKEGMNGHAFNGRPCVVAFASPQSLKQMNTTYMNKNQGQAQGRRQMSDGMGRGGGMSNQGNDGGGRNFGKAGWGRGGQGFMNRGPNGGAGGQMRGRGFMGAKGIIGGAGGGAGVGISAGPYGHSLAGPAMGGPAGGFMHPQSLMGAAFDPTFMGRGGPFGAFPAPAFPGMIPPFQAVNPVGLPGVAPHVNPAFFNRGMAGNGMGMMSSGGMEGPPMGMWNDSSMGGDDGDDVASEYGYGEMNNERGGRSNASREKEKVPDRDWSGNPERRHRDEREQDSDRYDRERYKEERDGHRDYRQREWDLDNGDDLGRGQSSSRSRSKSRVSHEEDYRSRSRDVEYGKRRRE</sequence>
<feature type="compositionally biased region" description="Basic and acidic residues" evidence="3">
    <location>
        <begin position="633"/>
        <end position="654"/>
    </location>
</feature>
<keyword evidence="2" id="KW-0694">RNA-binding</keyword>
<dbReference type="PANTHER" id="PTHR23204">
    <property type="entry name" value="CLEAVAGE AND POLYADENYLATION SPECIFIC FACTOR"/>
    <property type="match status" value="1"/>
</dbReference>
<keyword evidence="4" id="KW-0732">Signal</keyword>
<proteinExistence type="inferred from homology"/>
<comment type="similarity">
    <text evidence="1">Belongs to the RRM CPSF6/7 family.</text>
</comment>
<dbReference type="InterPro" id="IPR034772">
    <property type="entry name" value="CPSF6/7"/>
</dbReference>
<feature type="region of interest" description="Disordered" evidence="3">
    <location>
        <begin position="343"/>
        <end position="402"/>
    </location>
</feature>
<dbReference type="AlphaFoldDB" id="A0A199V934"/>
<dbReference type="InterPro" id="IPR035979">
    <property type="entry name" value="RBD_domain_sf"/>
</dbReference>
<dbReference type="SUPFAM" id="SSF54928">
    <property type="entry name" value="RNA-binding domain, RBD"/>
    <property type="match status" value="1"/>
</dbReference>
<dbReference type="SMART" id="SM00360">
    <property type="entry name" value="RRM"/>
    <property type="match status" value="1"/>
</dbReference>
<dbReference type="Pfam" id="PF00076">
    <property type="entry name" value="RRM_1"/>
    <property type="match status" value="1"/>
</dbReference>
<evidence type="ECO:0000256" key="3">
    <source>
        <dbReference type="SAM" id="MobiDB-lite"/>
    </source>
</evidence>
<dbReference type="GO" id="GO:0006397">
    <property type="term" value="P:mRNA processing"/>
    <property type="evidence" value="ECO:0007669"/>
    <property type="project" value="UniProtKB-KW"/>
</dbReference>
<dbReference type="InterPro" id="IPR012677">
    <property type="entry name" value="Nucleotide-bd_a/b_plait_sf"/>
</dbReference>
<dbReference type="PROSITE" id="PS50102">
    <property type="entry name" value="RRM"/>
    <property type="match status" value="1"/>
</dbReference>
<dbReference type="InterPro" id="IPR000504">
    <property type="entry name" value="RRM_dom"/>
</dbReference>
<feature type="signal peptide" evidence="4">
    <location>
        <begin position="1"/>
        <end position="17"/>
    </location>
</feature>
<organism evidence="6 7">
    <name type="scientific">Ananas comosus</name>
    <name type="common">Pineapple</name>
    <name type="synonym">Ananas ananas</name>
    <dbReference type="NCBI Taxonomy" id="4615"/>
    <lineage>
        <taxon>Eukaryota</taxon>
        <taxon>Viridiplantae</taxon>
        <taxon>Streptophyta</taxon>
        <taxon>Embryophyta</taxon>
        <taxon>Tracheophyta</taxon>
        <taxon>Spermatophyta</taxon>
        <taxon>Magnoliopsida</taxon>
        <taxon>Liliopsida</taxon>
        <taxon>Poales</taxon>
        <taxon>Bromeliaceae</taxon>
        <taxon>Bromelioideae</taxon>
        <taxon>Ananas</taxon>
    </lineage>
</organism>
<dbReference type="GO" id="GO:0005634">
    <property type="term" value="C:nucleus"/>
    <property type="evidence" value="ECO:0007669"/>
    <property type="project" value="UniProtKB-SubCell"/>
</dbReference>
<feature type="region of interest" description="Disordered" evidence="3">
    <location>
        <begin position="515"/>
        <end position="654"/>
    </location>
</feature>
<feature type="region of interest" description="Disordered" evidence="3">
    <location>
        <begin position="161"/>
        <end position="180"/>
    </location>
</feature>
<dbReference type="Gene3D" id="3.30.70.330">
    <property type="match status" value="1"/>
</dbReference>
<accession>A0A199V934</accession>
<dbReference type="STRING" id="4615.A0A199V934"/>
<comment type="caution">
    <text evidence="6">The sequence shown here is derived from an EMBL/GenBank/DDBJ whole genome shotgun (WGS) entry which is preliminary data.</text>
</comment>
<evidence type="ECO:0000256" key="1">
    <source>
        <dbReference type="ARBA" id="ARBA00006265"/>
    </source>
</evidence>
<reference evidence="6 7" key="1">
    <citation type="journal article" date="2016" name="DNA Res.">
        <title>The draft genome of MD-2 pineapple using hybrid error correction of long reads.</title>
        <authorList>
            <person name="Redwan R.M."/>
            <person name="Saidin A."/>
            <person name="Kumar S.V."/>
        </authorList>
    </citation>
    <scope>NUCLEOTIDE SEQUENCE [LARGE SCALE GENOMIC DNA]</scope>
    <source>
        <strain evidence="7">cv. MD2</strain>
        <tissue evidence="6">Leaf</tissue>
    </source>
</reference>
<name>A0A199V934_ANACO</name>